<dbReference type="Gene3D" id="3.60.21.10">
    <property type="match status" value="1"/>
</dbReference>
<dbReference type="PANTHER" id="PTHR36492:SF2">
    <property type="entry name" value="[ACYL-CARRIER-PROTEIN] PHOSPHODIESTERASE PPTH"/>
    <property type="match status" value="1"/>
</dbReference>
<feature type="domain" description="Calcineurin-like phosphoesterase" evidence="1">
    <location>
        <begin position="16"/>
        <end position="235"/>
    </location>
</feature>
<dbReference type="InterPro" id="IPR004843">
    <property type="entry name" value="Calcineurin-like_PHP"/>
</dbReference>
<organism evidence="2 3">
    <name type="scientific">Corynebacterium mastitidis</name>
    <dbReference type="NCBI Taxonomy" id="161890"/>
    <lineage>
        <taxon>Bacteria</taxon>
        <taxon>Bacillati</taxon>
        <taxon>Actinomycetota</taxon>
        <taxon>Actinomycetes</taxon>
        <taxon>Mycobacteriales</taxon>
        <taxon>Corynebacteriaceae</taxon>
        <taxon>Corynebacterium</taxon>
    </lineage>
</organism>
<dbReference type="InterPro" id="IPR029052">
    <property type="entry name" value="Metallo-depent_PP-like"/>
</dbReference>
<name>A0ABU8P087_9CORY</name>
<evidence type="ECO:0000313" key="2">
    <source>
        <dbReference type="EMBL" id="MEJ4100423.1"/>
    </source>
</evidence>
<dbReference type="Pfam" id="PF00149">
    <property type="entry name" value="Metallophos"/>
    <property type="match status" value="1"/>
</dbReference>
<gene>
    <name evidence="2" type="ORF">V5S96_08655</name>
</gene>
<dbReference type="InterPro" id="IPR052963">
    <property type="entry name" value="Pantetheine_PDE"/>
</dbReference>
<keyword evidence="3" id="KW-1185">Reference proteome</keyword>
<protein>
    <submittedName>
        <fullName evidence="2">Metallophosphoesterase</fullName>
    </submittedName>
</protein>
<evidence type="ECO:0000259" key="1">
    <source>
        <dbReference type="Pfam" id="PF00149"/>
    </source>
</evidence>
<dbReference type="EMBL" id="JBAHVJ010000008">
    <property type="protein sequence ID" value="MEJ4100423.1"/>
    <property type="molecule type" value="Genomic_DNA"/>
</dbReference>
<dbReference type="PANTHER" id="PTHR36492">
    <property type="match status" value="1"/>
</dbReference>
<dbReference type="SUPFAM" id="SSF56300">
    <property type="entry name" value="Metallo-dependent phosphatases"/>
    <property type="match status" value="1"/>
</dbReference>
<dbReference type="RefSeq" id="WP_337890666.1">
    <property type="nucleotide sequence ID" value="NZ_JBAHVI010000008.1"/>
</dbReference>
<accession>A0ABU8P087</accession>
<reference evidence="2 3" key="1">
    <citation type="submission" date="2024-02" db="EMBL/GenBank/DDBJ databases">
        <title>Whole genome sequencing and characterization of Corynebacterium isolated from the ocular surface of dry eye disease sufferers.</title>
        <authorList>
            <person name="Naqvi M."/>
        </authorList>
    </citation>
    <scope>NUCLEOTIDE SEQUENCE [LARGE SCALE GENOMIC DNA]</scope>
    <source>
        <strain evidence="2 3">PCRF</strain>
    </source>
</reference>
<sequence>MAVPLDAVGAHVSAPTLWAVADLHAAVPANRRWVEGLRPRHPGDWLIVAGDVAENMEVVVSTLERLRRRFARVVWAPGNHELLSRATERYRGRERYAELIRRCREVGVVTPEDAYPSFFGTVVVPLLTLYDHTLAPPGVTLARARRAGRTLIDDLALAPFADVPAWCRERLFYGARRLAELGGAPTVLVNHWPLVREPVDRLGLPELALWCGTAHTRQWARRYRARAVVHGHLHLPGTYAVDGVRHIEASLGYPREWRARPGGLAAQPWPYPVLGGEAA</sequence>
<dbReference type="CDD" id="cd00838">
    <property type="entry name" value="MPP_superfamily"/>
    <property type="match status" value="1"/>
</dbReference>
<proteinExistence type="predicted"/>
<dbReference type="Proteomes" id="UP001359781">
    <property type="component" value="Unassembled WGS sequence"/>
</dbReference>
<evidence type="ECO:0000313" key="3">
    <source>
        <dbReference type="Proteomes" id="UP001359781"/>
    </source>
</evidence>
<comment type="caution">
    <text evidence="2">The sequence shown here is derived from an EMBL/GenBank/DDBJ whole genome shotgun (WGS) entry which is preliminary data.</text>
</comment>